<evidence type="ECO:0000313" key="3">
    <source>
        <dbReference type="EMBL" id="WNM59616.1"/>
    </source>
</evidence>
<dbReference type="AlphaFoldDB" id="A0AA96GDI6"/>
<keyword evidence="1" id="KW-0472">Membrane</keyword>
<keyword evidence="1" id="KW-0812">Transmembrane</keyword>
<evidence type="ECO:0000256" key="1">
    <source>
        <dbReference type="SAM" id="Phobius"/>
    </source>
</evidence>
<feature type="transmembrane region" description="Helical" evidence="1">
    <location>
        <begin position="44"/>
        <end position="65"/>
    </location>
</feature>
<dbReference type="Gene3D" id="3.30.750.24">
    <property type="entry name" value="STAS domain"/>
    <property type="match status" value="1"/>
</dbReference>
<sequence>MVISERSLSHDTLVETFMGRFDQHARQDFKWRIDHAILQGYRFVMLNMVAVSFIDSAALGWLVLAQRRFQRIGGKLAIISPIGFVRDVLEITEIGEWIPIFSSEDEALKIFESSKAHPAES</sequence>
<accession>A0AA96GDI6</accession>
<dbReference type="GO" id="GO:0043856">
    <property type="term" value="F:anti-sigma factor antagonist activity"/>
    <property type="evidence" value="ECO:0007669"/>
    <property type="project" value="TreeGrafter"/>
</dbReference>
<dbReference type="CDD" id="cd07043">
    <property type="entry name" value="STAS_anti-anti-sigma_factors"/>
    <property type="match status" value="1"/>
</dbReference>
<proteinExistence type="predicted"/>
<dbReference type="RefSeq" id="WP_312646397.1">
    <property type="nucleotide sequence ID" value="NZ_CP116967.1"/>
</dbReference>
<dbReference type="Proteomes" id="UP001302719">
    <property type="component" value="Chromosome"/>
</dbReference>
<keyword evidence="4" id="KW-1185">Reference proteome</keyword>
<reference evidence="3 4" key="1">
    <citation type="submission" date="2023-01" db="EMBL/GenBank/DDBJ databases">
        <title>Cultivation and genomic characterization of new, ubiquitous marine nitrite-oxidizing bacteria from the Nitrospirales.</title>
        <authorList>
            <person name="Mueller A.J."/>
            <person name="Daebeler A."/>
            <person name="Herbold C.W."/>
            <person name="Kirkegaard R.H."/>
            <person name="Daims H."/>
        </authorList>
    </citation>
    <scope>NUCLEOTIDE SEQUENCE [LARGE SCALE GENOMIC DNA]</scope>
    <source>
        <strain evidence="3 4">VA</strain>
    </source>
</reference>
<dbReference type="InterPro" id="IPR002645">
    <property type="entry name" value="STAS_dom"/>
</dbReference>
<dbReference type="PANTHER" id="PTHR33495">
    <property type="entry name" value="ANTI-SIGMA FACTOR ANTAGONIST TM_1081-RELATED-RELATED"/>
    <property type="match status" value="1"/>
</dbReference>
<dbReference type="Pfam" id="PF01740">
    <property type="entry name" value="STAS"/>
    <property type="match status" value="1"/>
</dbReference>
<protein>
    <submittedName>
        <fullName evidence="3">STAS domain-containing protein</fullName>
    </submittedName>
</protein>
<organism evidence="3 4">
    <name type="scientific">Candidatus Nitrospira allomarina</name>
    <dbReference type="NCBI Taxonomy" id="3020900"/>
    <lineage>
        <taxon>Bacteria</taxon>
        <taxon>Pseudomonadati</taxon>
        <taxon>Nitrospirota</taxon>
        <taxon>Nitrospiria</taxon>
        <taxon>Nitrospirales</taxon>
        <taxon>Nitrospiraceae</taxon>
        <taxon>Nitrospira</taxon>
    </lineage>
</organism>
<dbReference type="SUPFAM" id="SSF52091">
    <property type="entry name" value="SpoIIaa-like"/>
    <property type="match status" value="1"/>
</dbReference>
<evidence type="ECO:0000259" key="2">
    <source>
        <dbReference type="PROSITE" id="PS50801"/>
    </source>
</evidence>
<name>A0AA96GDI6_9BACT</name>
<dbReference type="InterPro" id="IPR036513">
    <property type="entry name" value="STAS_dom_sf"/>
</dbReference>
<dbReference type="PANTHER" id="PTHR33495:SF2">
    <property type="entry name" value="ANTI-SIGMA FACTOR ANTAGONIST TM_1081-RELATED"/>
    <property type="match status" value="1"/>
</dbReference>
<evidence type="ECO:0000313" key="4">
    <source>
        <dbReference type="Proteomes" id="UP001302719"/>
    </source>
</evidence>
<dbReference type="KEGG" id="nall:PP769_07645"/>
<keyword evidence="1" id="KW-1133">Transmembrane helix</keyword>
<dbReference type="PROSITE" id="PS50801">
    <property type="entry name" value="STAS"/>
    <property type="match status" value="1"/>
</dbReference>
<feature type="domain" description="STAS" evidence="2">
    <location>
        <begin position="2"/>
        <end position="111"/>
    </location>
</feature>
<gene>
    <name evidence="3" type="ORF">PP769_07645</name>
</gene>
<dbReference type="EMBL" id="CP116967">
    <property type="protein sequence ID" value="WNM59616.1"/>
    <property type="molecule type" value="Genomic_DNA"/>
</dbReference>